<feature type="transmembrane region" description="Helical" evidence="7">
    <location>
        <begin position="76"/>
        <end position="98"/>
    </location>
</feature>
<dbReference type="PANTHER" id="PTHR30193">
    <property type="entry name" value="ABC TRANSPORTER PERMEASE PROTEIN"/>
    <property type="match status" value="1"/>
</dbReference>
<keyword evidence="3" id="KW-1003">Cell membrane</keyword>
<evidence type="ECO:0000256" key="1">
    <source>
        <dbReference type="ARBA" id="ARBA00004651"/>
    </source>
</evidence>
<evidence type="ECO:0000313" key="9">
    <source>
        <dbReference type="EMBL" id="CAB4533579.1"/>
    </source>
</evidence>
<evidence type="ECO:0000259" key="8">
    <source>
        <dbReference type="PROSITE" id="PS50928"/>
    </source>
</evidence>
<evidence type="ECO:0000256" key="2">
    <source>
        <dbReference type="ARBA" id="ARBA00022448"/>
    </source>
</evidence>
<feature type="transmembrane region" description="Helical" evidence="7">
    <location>
        <begin position="261"/>
        <end position="282"/>
    </location>
</feature>
<evidence type="ECO:0000256" key="5">
    <source>
        <dbReference type="ARBA" id="ARBA00022989"/>
    </source>
</evidence>
<dbReference type="PROSITE" id="PS50928">
    <property type="entry name" value="ABC_TM1"/>
    <property type="match status" value="1"/>
</dbReference>
<reference evidence="9" key="1">
    <citation type="submission" date="2020-05" db="EMBL/GenBank/DDBJ databases">
        <authorList>
            <person name="Chiriac C."/>
            <person name="Salcher M."/>
            <person name="Ghai R."/>
            <person name="Kavagutti S V."/>
        </authorList>
    </citation>
    <scope>NUCLEOTIDE SEQUENCE</scope>
</reference>
<feature type="transmembrane region" description="Helical" evidence="7">
    <location>
        <begin position="157"/>
        <end position="180"/>
    </location>
</feature>
<protein>
    <submittedName>
        <fullName evidence="9">Unannotated protein</fullName>
    </submittedName>
</protein>
<evidence type="ECO:0000256" key="3">
    <source>
        <dbReference type="ARBA" id="ARBA00022475"/>
    </source>
</evidence>
<dbReference type="CDD" id="cd06261">
    <property type="entry name" value="TM_PBP2"/>
    <property type="match status" value="1"/>
</dbReference>
<dbReference type="GO" id="GO:0055085">
    <property type="term" value="P:transmembrane transport"/>
    <property type="evidence" value="ECO:0007669"/>
    <property type="project" value="InterPro"/>
</dbReference>
<evidence type="ECO:0000256" key="6">
    <source>
        <dbReference type="ARBA" id="ARBA00023136"/>
    </source>
</evidence>
<dbReference type="InterPro" id="IPR035906">
    <property type="entry name" value="MetI-like_sf"/>
</dbReference>
<sequence>MKSNTLARRRRRQLLLFTSPALAFFLLFAVFPLLSTIYISFYKEDVFVGLENFVFLFTNDEASERLLYAFLHNCQFFLIAASIQLPTALWMAALLTSGRVRRMTSFYRTLLFIPTTLSVVIVGFIWRLIISPLWGIVDYPLLGEPATALPTITLMSVWQYLGIPMVFLYSALLSIPSNIIEAAQVDGASDLRIFFRIKIPLIAPQIGIITILTFIWTFNGFDIIYALNGGMPGPDYATDVLGTLFYRTFFGWGADLGNQNLGAATATVIFFIILLGTAAYFATVQRRLKASQL</sequence>
<evidence type="ECO:0000256" key="7">
    <source>
        <dbReference type="SAM" id="Phobius"/>
    </source>
</evidence>
<dbReference type="InterPro" id="IPR000515">
    <property type="entry name" value="MetI-like"/>
</dbReference>
<dbReference type="PANTHER" id="PTHR30193:SF37">
    <property type="entry name" value="INNER MEMBRANE ABC TRANSPORTER PERMEASE PROTEIN YCJO"/>
    <property type="match status" value="1"/>
</dbReference>
<keyword evidence="6 7" id="KW-0472">Membrane</keyword>
<evidence type="ECO:0000256" key="4">
    <source>
        <dbReference type="ARBA" id="ARBA00022692"/>
    </source>
</evidence>
<dbReference type="InterPro" id="IPR051393">
    <property type="entry name" value="ABC_transporter_permease"/>
</dbReference>
<keyword evidence="2" id="KW-0813">Transport</keyword>
<feature type="transmembrane region" description="Helical" evidence="7">
    <location>
        <begin position="201"/>
        <end position="227"/>
    </location>
</feature>
<gene>
    <name evidence="9" type="ORF">UFOPK1395_00617</name>
</gene>
<dbReference type="GO" id="GO:0005886">
    <property type="term" value="C:plasma membrane"/>
    <property type="evidence" value="ECO:0007669"/>
    <property type="project" value="UniProtKB-SubCell"/>
</dbReference>
<name>A0A6J6B5I3_9ZZZZ</name>
<dbReference type="SUPFAM" id="SSF161098">
    <property type="entry name" value="MetI-like"/>
    <property type="match status" value="1"/>
</dbReference>
<feature type="transmembrane region" description="Helical" evidence="7">
    <location>
        <begin position="110"/>
        <end position="137"/>
    </location>
</feature>
<feature type="transmembrane region" description="Helical" evidence="7">
    <location>
        <begin position="21"/>
        <end position="41"/>
    </location>
</feature>
<feature type="domain" description="ABC transmembrane type-1" evidence="8">
    <location>
        <begin position="70"/>
        <end position="280"/>
    </location>
</feature>
<dbReference type="Pfam" id="PF00528">
    <property type="entry name" value="BPD_transp_1"/>
    <property type="match status" value="1"/>
</dbReference>
<keyword evidence="4 7" id="KW-0812">Transmembrane</keyword>
<accession>A0A6J6B5I3</accession>
<dbReference type="AlphaFoldDB" id="A0A6J6B5I3"/>
<comment type="subcellular location">
    <subcellularLocation>
        <location evidence="1">Cell membrane</location>
        <topology evidence="1">Multi-pass membrane protein</topology>
    </subcellularLocation>
</comment>
<dbReference type="EMBL" id="CAEZSB010000051">
    <property type="protein sequence ID" value="CAB4533579.1"/>
    <property type="molecule type" value="Genomic_DNA"/>
</dbReference>
<proteinExistence type="predicted"/>
<dbReference type="Gene3D" id="1.10.3720.10">
    <property type="entry name" value="MetI-like"/>
    <property type="match status" value="1"/>
</dbReference>
<keyword evidence="5 7" id="KW-1133">Transmembrane helix</keyword>
<organism evidence="9">
    <name type="scientific">freshwater metagenome</name>
    <dbReference type="NCBI Taxonomy" id="449393"/>
    <lineage>
        <taxon>unclassified sequences</taxon>
        <taxon>metagenomes</taxon>
        <taxon>ecological metagenomes</taxon>
    </lineage>
</organism>